<dbReference type="Proteomes" id="UP000270296">
    <property type="component" value="Unassembled WGS sequence"/>
</dbReference>
<evidence type="ECO:0000256" key="5">
    <source>
        <dbReference type="SAM" id="MobiDB-lite"/>
    </source>
</evidence>
<evidence type="ECO:0000256" key="3">
    <source>
        <dbReference type="ARBA" id="ARBA00041078"/>
    </source>
</evidence>
<dbReference type="PANTHER" id="PTHR22761">
    <property type="entry name" value="CHARGED MULTIVESICULAR BODY PROTEIN"/>
    <property type="match status" value="1"/>
</dbReference>
<comment type="similarity">
    <text evidence="1">Belongs to the SNF7 family.</text>
</comment>
<organism evidence="8">
    <name type="scientific">Soboliphyme baturini</name>
    <dbReference type="NCBI Taxonomy" id="241478"/>
    <lineage>
        <taxon>Eukaryota</taxon>
        <taxon>Metazoa</taxon>
        <taxon>Ecdysozoa</taxon>
        <taxon>Nematoda</taxon>
        <taxon>Enoplea</taxon>
        <taxon>Dorylaimia</taxon>
        <taxon>Dioctophymatida</taxon>
        <taxon>Dioctophymatoidea</taxon>
        <taxon>Soboliphymatidae</taxon>
        <taxon>Soboliphyme</taxon>
    </lineage>
</organism>
<reference evidence="6 7" key="2">
    <citation type="submission" date="2018-11" db="EMBL/GenBank/DDBJ databases">
        <authorList>
            <consortium name="Pathogen Informatics"/>
        </authorList>
    </citation>
    <scope>NUCLEOTIDE SEQUENCE [LARGE SCALE GENOMIC DNA]</scope>
</reference>
<evidence type="ECO:0000313" key="8">
    <source>
        <dbReference type="WBParaSite" id="SBAD_0001054901-mRNA-1"/>
    </source>
</evidence>
<dbReference type="GO" id="GO:0006900">
    <property type="term" value="P:vesicle budding from membrane"/>
    <property type="evidence" value="ECO:0007669"/>
    <property type="project" value="TreeGrafter"/>
</dbReference>
<reference evidence="8" key="1">
    <citation type="submission" date="2016-06" db="UniProtKB">
        <authorList>
            <consortium name="WormBaseParasite"/>
        </authorList>
    </citation>
    <scope>IDENTIFICATION</scope>
</reference>
<keyword evidence="2 4" id="KW-0175">Coiled coil</keyword>
<protein>
    <recommendedName>
        <fullName evidence="3">Charged multivesicular body protein 5</fullName>
    </recommendedName>
</protein>
<feature type="coiled-coil region" evidence="4">
    <location>
        <begin position="131"/>
        <end position="183"/>
    </location>
</feature>
<feature type="region of interest" description="Disordered" evidence="5">
    <location>
        <begin position="188"/>
        <end position="224"/>
    </location>
</feature>
<evidence type="ECO:0000313" key="6">
    <source>
        <dbReference type="EMBL" id="VDP29702.1"/>
    </source>
</evidence>
<evidence type="ECO:0000256" key="1">
    <source>
        <dbReference type="ARBA" id="ARBA00006190"/>
    </source>
</evidence>
<dbReference type="WBParaSite" id="SBAD_0001054901-mRNA-1">
    <property type="protein sequence ID" value="SBAD_0001054901-mRNA-1"/>
    <property type="gene ID" value="SBAD_0001054901"/>
</dbReference>
<dbReference type="Pfam" id="PF03357">
    <property type="entry name" value="Snf7"/>
    <property type="match status" value="1"/>
</dbReference>
<dbReference type="OrthoDB" id="3973241at2759"/>
<evidence type="ECO:0000256" key="4">
    <source>
        <dbReference type="SAM" id="Coils"/>
    </source>
</evidence>
<feature type="region of interest" description="Disordered" evidence="5">
    <location>
        <begin position="1"/>
        <end position="24"/>
    </location>
</feature>
<gene>
    <name evidence="6" type="ORF">SBAD_LOCUS10185</name>
</gene>
<evidence type="ECO:0000313" key="7">
    <source>
        <dbReference type="Proteomes" id="UP000270296"/>
    </source>
</evidence>
<proteinExistence type="inferred from homology"/>
<dbReference type="InterPro" id="IPR005024">
    <property type="entry name" value="Snf7_fam"/>
</dbReference>
<dbReference type="PANTHER" id="PTHR22761:SF12">
    <property type="entry name" value="CHARGED MULTIVESICULAR BODY PROTEIN 5"/>
    <property type="match status" value="1"/>
</dbReference>
<evidence type="ECO:0000256" key="2">
    <source>
        <dbReference type="ARBA" id="ARBA00023054"/>
    </source>
</evidence>
<keyword evidence="7" id="KW-1185">Reference proteome</keyword>
<dbReference type="Gene3D" id="6.10.140.1230">
    <property type="match status" value="1"/>
</dbReference>
<dbReference type="GO" id="GO:0005771">
    <property type="term" value="C:multivesicular body"/>
    <property type="evidence" value="ECO:0007669"/>
    <property type="project" value="TreeGrafter"/>
</dbReference>
<sequence length="224" mass="25137">MNRLFGRPKPKEPPPTLTDAIGNVDSRCESIDKKISRLDGELGKYKDQMRKLRDGPAKNAVKQKALRHVIVLKQKRLYEGQRDQLLQQSFTMEQSNYTIQTLQDTHVTVNAMKTGLKEMKKQYKNINIDKIDDLQDDLADMLEQANEVQEALSRNYATPDIDEDELEAELEALGDEMAEDADASYLDEAVSAPITPGKQPPGKEPTALTTDVPVDEFGLPKIPA</sequence>
<name>A0A183J2T7_9BILA</name>
<dbReference type="EMBL" id="UZAM01013737">
    <property type="protein sequence ID" value="VDP29702.1"/>
    <property type="molecule type" value="Genomic_DNA"/>
</dbReference>
<dbReference type="GO" id="GO:0032511">
    <property type="term" value="P:late endosome to vacuole transport via multivesicular body sorting pathway"/>
    <property type="evidence" value="ECO:0007669"/>
    <property type="project" value="TreeGrafter"/>
</dbReference>
<accession>A0A183J2T7</accession>
<dbReference type="AlphaFoldDB" id="A0A183J2T7"/>